<dbReference type="Pfam" id="PF06564">
    <property type="entry name" value="CBP_BcsQ"/>
    <property type="match status" value="1"/>
</dbReference>
<dbReference type="SUPFAM" id="SSF52540">
    <property type="entry name" value="P-loop containing nucleoside triphosphate hydrolases"/>
    <property type="match status" value="1"/>
</dbReference>
<dbReference type="InterPro" id="IPR017746">
    <property type="entry name" value="Cellulose_synthase_operon_BcsQ"/>
</dbReference>
<keyword evidence="2" id="KW-0067">ATP-binding</keyword>
<keyword evidence="4" id="KW-1185">Reference proteome</keyword>
<dbReference type="SUPFAM" id="SSF160246">
    <property type="entry name" value="EspE N-terminal domain-like"/>
    <property type="match status" value="1"/>
</dbReference>
<evidence type="ECO:0000313" key="3">
    <source>
        <dbReference type="EMBL" id="MFC3116392.1"/>
    </source>
</evidence>
<organism evidence="3 4">
    <name type="scientific">Cellvibrio fontiphilus</name>
    <dbReference type="NCBI Taxonomy" id="1815559"/>
    <lineage>
        <taxon>Bacteria</taxon>
        <taxon>Pseudomonadati</taxon>
        <taxon>Pseudomonadota</taxon>
        <taxon>Gammaproteobacteria</taxon>
        <taxon>Cellvibrionales</taxon>
        <taxon>Cellvibrionaceae</taxon>
        <taxon>Cellvibrio</taxon>
    </lineage>
</organism>
<evidence type="ECO:0000256" key="2">
    <source>
        <dbReference type="ARBA" id="ARBA00022840"/>
    </source>
</evidence>
<dbReference type="InterPro" id="IPR037257">
    <property type="entry name" value="T2SS_E_N_sf"/>
</dbReference>
<gene>
    <name evidence="3" type="ORF">ACFODX_12540</name>
</gene>
<comment type="caution">
    <text evidence="3">The sequence shown here is derived from an EMBL/GenBank/DDBJ whole genome shotgun (WGS) entry which is preliminary data.</text>
</comment>
<name>A0ABV7FJM7_9GAMM</name>
<dbReference type="Gene3D" id="3.40.50.300">
    <property type="entry name" value="P-loop containing nucleotide triphosphate hydrolases"/>
    <property type="match status" value="1"/>
</dbReference>
<dbReference type="EMBL" id="JBHRTF010000004">
    <property type="protein sequence ID" value="MFC3116392.1"/>
    <property type="molecule type" value="Genomic_DNA"/>
</dbReference>
<dbReference type="PANTHER" id="PTHR32309">
    <property type="entry name" value="TYROSINE-PROTEIN KINASE"/>
    <property type="match status" value="1"/>
</dbReference>
<dbReference type="InterPro" id="IPR027417">
    <property type="entry name" value="P-loop_NTPase"/>
</dbReference>
<proteinExistence type="predicted"/>
<protein>
    <submittedName>
        <fullName evidence="3">Cellulose synthase operon protein YhjQ/BcsQ</fullName>
    </submittedName>
</protein>
<reference evidence="4" key="1">
    <citation type="journal article" date="2019" name="Int. J. Syst. Evol. Microbiol.">
        <title>The Global Catalogue of Microorganisms (GCM) 10K type strain sequencing project: providing services to taxonomists for standard genome sequencing and annotation.</title>
        <authorList>
            <consortium name="The Broad Institute Genomics Platform"/>
            <consortium name="The Broad Institute Genome Sequencing Center for Infectious Disease"/>
            <person name="Wu L."/>
            <person name="Ma J."/>
        </authorList>
    </citation>
    <scope>NUCLEOTIDE SEQUENCE [LARGE SCALE GENOMIC DNA]</scope>
    <source>
        <strain evidence="4">KCTC 52237</strain>
    </source>
</reference>
<evidence type="ECO:0000256" key="1">
    <source>
        <dbReference type="ARBA" id="ARBA00022741"/>
    </source>
</evidence>
<dbReference type="PANTHER" id="PTHR32309:SF13">
    <property type="entry name" value="FERRIC ENTEROBACTIN TRANSPORT PROTEIN FEPE"/>
    <property type="match status" value="1"/>
</dbReference>
<sequence>MNDRLQILEREPVASQATPLTASTKIGPMLVAMGKLSPKDLNSVLATQKQQGLRFGDAAVKLGLVSAEDVNAILAKQFAYTQAPPASSKLDPRLTALFQPDSSQAEAIRSLRSELMLRYFNPPSGAQPELPPRRALAVVSAENPAAVALVTANLAISFAQLGLRTLLIDTNLRAPQLHPLFDLPEHAPGFSDWIAERTPVAPTAIEQVQSLWVMPAGTRAPNPQELLTNKLFNQRVTALSQRFDIALFNTTPMDNTRDAQLVAAQTGAALLVAQQNLTSSKALMAVSQRLRELGVRLLGSALVS</sequence>
<dbReference type="CDD" id="cd05387">
    <property type="entry name" value="BY-kinase"/>
    <property type="match status" value="1"/>
</dbReference>
<dbReference type="InterPro" id="IPR005702">
    <property type="entry name" value="Wzc-like_C"/>
</dbReference>
<dbReference type="RefSeq" id="WP_378119592.1">
    <property type="nucleotide sequence ID" value="NZ_JBHRTF010000004.1"/>
</dbReference>
<dbReference type="InterPro" id="IPR050445">
    <property type="entry name" value="Bact_polysacc_biosynth/exp"/>
</dbReference>
<accession>A0ABV7FJM7</accession>
<keyword evidence="1" id="KW-0547">Nucleotide-binding</keyword>
<dbReference type="Proteomes" id="UP001595555">
    <property type="component" value="Unassembled WGS sequence"/>
</dbReference>
<evidence type="ECO:0000313" key="4">
    <source>
        <dbReference type="Proteomes" id="UP001595555"/>
    </source>
</evidence>